<sequence>MTQFGSPKIDRRISSPAVPTAERVRRRLLGEHTRGVGSASDVSSRTLPTRFTKSHEILHPRNSSMDRLIAEDASDDSEPRRRKRSNTFSGVVDNLEAEASGTKAGDGNLPDPLPLHKQVANLRASDSPIPASQGTTLQRKHTSLADLVGCERTSPPRSPALLPRSYTPEEPLAHRNPKSYGGAQVKDCPCVICVMEKHKNFIGKKRHTDVALDNIRTRKLAIDAECGQILDRNFEVKLNNVIG</sequence>
<evidence type="ECO:0000313" key="2">
    <source>
        <dbReference type="EMBL" id="EEN62880.1"/>
    </source>
</evidence>
<organism>
    <name type="scientific">Branchiostoma floridae</name>
    <name type="common">Florida lancelet</name>
    <name type="synonym">Amphioxus</name>
    <dbReference type="NCBI Taxonomy" id="7739"/>
    <lineage>
        <taxon>Eukaryota</taxon>
        <taxon>Metazoa</taxon>
        <taxon>Chordata</taxon>
        <taxon>Cephalochordata</taxon>
        <taxon>Leptocardii</taxon>
        <taxon>Amphioxiformes</taxon>
        <taxon>Branchiostomatidae</taxon>
        <taxon>Branchiostoma</taxon>
    </lineage>
</organism>
<proteinExistence type="predicted"/>
<dbReference type="EMBL" id="GG666493">
    <property type="protein sequence ID" value="EEN62880.1"/>
    <property type="molecule type" value="Genomic_DNA"/>
</dbReference>
<name>C3Y9X1_BRAFL</name>
<accession>C3Y9X1</accession>
<gene>
    <name evidence="2" type="ORF">BRAFLDRAFT_91639</name>
</gene>
<dbReference type="InParanoid" id="C3Y9X1"/>
<feature type="region of interest" description="Disordered" evidence="1">
    <location>
        <begin position="1"/>
        <end position="110"/>
    </location>
</feature>
<reference evidence="2" key="1">
    <citation type="journal article" date="2008" name="Nature">
        <title>The amphioxus genome and the evolution of the chordate karyotype.</title>
        <authorList>
            <consortium name="US DOE Joint Genome Institute (JGI-PGF)"/>
            <person name="Putnam N.H."/>
            <person name="Butts T."/>
            <person name="Ferrier D.E.K."/>
            <person name="Furlong R.F."/>
            <person name="Hellsten U."/>
            <person name="Kawashima T."/>
            <person name="Robinson-Rechavi M."/>
            <person name="Shoguchi E."/>
            <person name="Terry A."/>
            <person name="Yu J.-K."/>
            <person name="Benito-Gutierrez E.L."/>
            <person name="Dubchak I."/>
            <person name="Garcia-Fernandez J."/>
            <person name="Gibson-Brown J.J."/>
            <person name="Grigoriev I.V."/>
            <person name="Horton A.C."/>
            <person name="de Jong P.J."/>
            <person name="Jurka J."/>
            <person name="Kapitonov V.V."/>
            <person name="Kohara Y."/>
            <person name="Kuroki Y."/>
            <person name="Lindquist E."/>
            <person name="Lucas S."/>
            <person name="Osoegawa K."/>
            <person name="Pennacchio L.A."/>
            <person name="Salamov A.A."/>
            <person name="Satou Y."/>
            <person name="Sauka-Spengler T."/>
            <person name="Schmutz J."/>
            <person name="Shin-I T."/>
            <person name="Toyoda A."/>
            <person name="Bronner-Fraser M."/>
            <person name="Fujiyama A."/>
            <person name="Holland L.Z."/>
            <person name="Holland P.W.H."/>
            <person name="Satoh N."/>
            <person name="Rokhsar D.S."/>
        </authorList>
    </citation>
    <scope>NUCLEOTIDE SEQUENCE [LARGE SCALE GENOMIC DNA]</scope>
    <source>
        <strain evidence="2">S238N-H82</strain>
        <tissue evidence="2">Testes</tissue>
    </source>
</reference>
<feature type="region of interest" description="Disordered" evidence="1">
    <location>
        <begin position="152"/>
        <end position="179"/>
    </location>
</feature>
<protein>
    <submittedName>
        <fullName evidence="2">Uncharacterized protein</fullName>
    </submittedName>
</protein>
<dbReference type="AlphaFoldDB" id="C3Y9X1"/>
<evidence type="ECO:0000256" key="1">
    <source>
        <dbReference type="SAM" id="MobiDB-lite"/>
    </source>
</evidence>
<feature type="compositionally biased region" description="Polar residues" evidence="1">
    <location>
        <begin position="40"/>
        <end position="51"/>
    </location>
</feature>